<dbReference type="Proteomes" id="UP000831607">
    <property type="component" value="Chromosome"/>
</dbReference>
<name>A0ABY4ARD7_9BURK</name>
<organism evidence="4 5">
    <name type="scientific">Orrella daihaiensis</name>
    <dbReference type="NCBI Taxonomy" id="2782176"/>
    <lineage>
        <taxon>Bacteria</taxon>
        <taxon>Pseudomonadati</taxon>
        <taxon>Pseudomonadota</taxon>
        <taxon>Betaproteobacteria</taxon>
        <taxon>Burkholderiales</taxon>
        <taxon>Alcaligenaceae</taxon>
        <taxon>Orrella</taxon>
    </lineage>
</organism>
<dbReference type="EMBL" id="CP063982">
    <property type="protein sequence ID" value="UOD51625.1"/>
    <property type="molecule type" value="Genomic_DNA"/>
</dbReference>
<dbReference type="EC" id="1.1.1.262" evidence="4"/>
<evidence type="ECO:0000256" key="1">
    <source>
        <dbReference type="ARBA" id="ARBA00022723"/>
    </source>
</evidence>
<evidence type="ECO:0000313" key="4">
    <source>
        <dbReference type="EMBL" id="UOD51625.1"/>
    </source>
</evidence>
<proteinExistence type="predicted"/>
<keyword evidence="1" id="KW-0479">Metal-binding</keyword>
<evidence type="ECO:0000313" key="5">
    <source>
        <dbReference type="Proteomes" id="UP000831607"/>
    </source>
</evidence>
<dbReference type="SUPFAM" id="SSF53659">
    <property type="entry name" value="Isocitrate/Isopropylmalate dehydrogenase-like"/>
    <property type="match status" value="1"/>
</dbReference>
<dbReference type="PANTHER" id="PTHR30004">
    <property type="entry name" value="4-HYDROXYTHREONINE-4-PHOSPHATE DEHYDROGENASE"/>
    <property type="match status" value="1"/>
</dbReference>
<dbReference type="NCBIfam" id="TIGR00557">
    <property type="entry name" value="pdxA"/>
    <property type="match status" value="1"/>
</dbReference>
<protein>
    <submittedName>
        <fullName evidence="4">4-hydroxythreonine-4-phosphate dehydrogenase PdxA</fullName>
        <ecNumber evidence="4">1.1.1.262</ecNumber>
    </submittedName>
</protein>
<dbReference type="GO" id="GO:0050570">
    <property type="term" value="F:4-hydroxythreonine-4-phosphate dehydrogenase activity"/>
    <property type="evidence" value="ECO:0007669"/>
    <property type="project" value="UniProtKB-EC"/>
</dbReference>
<evidence type="ECO:0000256" key="3">
    <source>
        <dbReference type="ARBA" id="ARBA00023027"/>
    </source>
</evidence>
<keyword evidence="3" id="KW-0520">NAD</keyword>
<reference evidence="4 5" key="1">
    <citation type="submission" date="2020-11" db="EMBL/GenBank/DDBJ databases">
        <title>Algicoccus daihaiensis sp.nov., isolated from Daihai Lake in Inner Mongolia.</title>
        <authorList>
            <person name="Kai J."/>
        </authorList>
    </citation>
    <scope>NUCLEOTIDE SEQUENCE [LARGE SCALE GENOMIC DNA]</scope>
    <source>
        <strain evidence="5">f23</strain>
    </source>
</reference>
<dbReference type="InterPro" id="IPR005255">
    <property type="entry name" value="PdxA_fam"/>
</dbReference>
<gene>
    <name evidence="4" type="primary">pdxA</name>
    <name evidence="4" type="ORF">DHf2319_08115</name>
</gene>
<accession>A0ABY4ARD7</accession>
<dbReference type="Gene3D" id="3.40.718.10">
    <property type="entry name" value="Isopropylmalate Dehydrogenase"/>
    <property type="match status" value="1"/>
</dbReference>
<keyword evidence="2 4" id="KW-0560">Oxidoreductase</keyword>
<keyword evidence="5" id="KW-1185">Reference proteome</keyword>
<dbReference type="PANTHER" id="PTHR30004:SF6">
    <property type="entry name" value="D-THREONATE 4-PHOSPHATE DEHYDROGENASE"/>
    <property type="match status" value="1"/>
</dbReference>
<sequence length="321" mass="34055">MGDPAGIGPEIIVKLYQHNAPPDCVIYGDSNTIEQTMHRLGLERPMQILTTPDEAIDPNALPVYQACDPVSVDLAPGRVSAEAGKAAYQCVDRAIDDALEGQLQGIITAPLNKQAIHMAGYDFPGHTEILAHRCGDVPVAMMLANNAIRVVLVTIHIPLGQVAQTITIDLEIQAIQLAHRACEQLGINAPRVAVAALNPHAGEAGKFGNEEQRIIAPAIEQARALGIDVSGPWPGDTIFGRARTGEFDVVVAQYHDQGLIPVKYLGIDEGVNITVGLPFVRTSVDHGTAFDIAGKGLASESSLAQAVDIARILVGNQSRSN</sequence>
<dbReference type="Pfam" id="PF04166">
    <property type="entry name" value="PdxA"/>
    <property type="match status" value="1"/>
</dbReference>
<evidence type="ECO:0000256" key="2">
    <source>
        <dbReference type="ARBA" id="ARBA00023002"/>
    </source>
</evidence>